<keyword evidence="2" id="KW-1185">Reference proteome</keyword>
<dbReference type="EMBL" id="JAWJAC010000007">
    <property type="protein sequence ID" value="MDV2863532.1"/>
    <property type="molecule type" value="Genomic_DNA"/>
</dbReference>
<protein>
    <submittedName>
        <fullName evidence="1">Uncharacterized protein</fullName>
    </submittedName>
</protein>
<comment type="caution">
    <text evidence="1">The sequence shown here is derived from an EMBL/GenBank/DDBJ whole genome shotgun (WGS) entry which is preliminary data.</text>
</comment>
<sequence length="104" mass="11425">MTEAANVKNIMSRNSLRPDSYPRNAANIDTMIATQNMASEGRIPIKICFSGKSNQLKIASQRGACCIVQLIRAKNMLKTIGMPTVCHPTGDPNRSINRSFRNSS</sequence>
<proteinExistence type="predicted"/>
<dbReference type="AlphaFoldDB" id="A0AB35RS20"/>
<dbReference type="Proteomes" id="UP001286589">
    <property type="component" value="Unassembled WGS sequence"/>
</dbReference>
<evidence type="ECO:0000313" key="2">
    <source>
        <dbReference type="Proteomes" id="UP001286589"/>
    </source>
</evidence>
<organism evidence="1 2">
    <name type="scientific">Phytobacter ursingii</name>
    <dbReference type="NCBI Taxonomy" id="1972431"/>
    <lineage>
        <taxon>Bacteria</taxon>
        <taxon>Pseudomonadati</taxon>
        <taxon>Pseudomonadota</taxon>
        <taxon>Gammaproteobacteria</taxon>
        <taxon>Enterobacterales</taxon>
        <taxon>Enterobacteriaceae</taxon>
        <taxon>Phytobacter</taxon>
    </lineage>
</organism>
<evidence type="ECO:0000313" key="1">
    <source>
        <dbReference type="EMBL" id="MDV2863532.1"/>
    </source>
</evidence>
<dbReference type="RefSeq" id="WP_142518538.1">
    <property type="nucleotide sequence ID" value="NZ_JAWJAC010000007.1"/>
</dbReference>
<accession>A0AB35RS20</accession>
<name>A0AB35RS20_9ENTR</name>
<reference evidence="1 2" key="1">
    <citation type="submission" date="2023-10" db="EMBL/GenBank/DDBJ databases">
        <title>Phytobacter spp. The emergence of a new genus of hospital-origin enterobacteria encoding carbapenemases in Argentina.</title>
        <authorList>
            <person name="Vay C."/>
            <person name="Almuzara M."/>
            <person name="Traglia G.M."/>
            <person name="Campos J."/>
        </authorList>
    </citation>
    <scope>NUCLEOTIDE SEQUENCE [LARGE SCALE GENOMIC DNA]</scope>
    <source>
        <strain evidence="1 2">CVMA36</strain>
    </source>
</reference>
<gene>
    <name evidence="1" type="ORF">R0H02_13785</name>
</gene>